<dbReference type="GO" id="GO:0016491">
    <property type="term" value="F:oxidoreductase activity"/>
    <property type="evidence" value="ECO:0007669"/>
    <property type="project" value="UniProtKB-KW"/>
</dbReference>
<reference evidence="7" key="1">
    <citation type="submission" date="2022-07" db="EMBL/GenBank/DDBJ databases">
        <title>Complete genome sequence of Salinispirillum sp. LH10-3-1 capable of multiple carbohydrate inversion isolated from a soda lake.</title>
        <authorList>
            <person name="Liu J."/>
            <person name="Zhai Y."/>
            <person name="Zhang H."/>
            <person name="Yang H."/>
            <person name="Qu J."/>
            <person name="Li J."/>
        </authorList>
    </citation>
    <scope>NUCLEOTIDE SEQUENCE</scope>
    <source>
        <strain evidence="7">LH 10-3-1</strain>
    </source>
</reference>
<keyword evidence="4" id="KW-1015">Disulfide bond</keyword>
<evidence type="ECO:0000313" key="7">
    <source>
        <dbReference type="EMBL" id="WLD59169.1"/>
    </source>
</evidence>
<dbReference type="RefSeq" id="WP_304996458.1">
    <property type="nucleotide sequence ID" value="NZ_CP101717.1"/>
</dbReference>
<evidence type="ECO:0000259" key="6">
    <source>
        <dbReference type="Pfam" id="PF13462"/>
    </source>
</evidence>
<dbReference type="Pfam" id="PF13462">
    <property type="entry name" value="Thioredoxin_4"/>
    <property type="match status" value="1"/>
</dbReference>
<comment type="similarity">
    <text evidence="1">Belongs to the thioredoxin family. DsbA subfamily.</text>
</comment>
<evidence type="ECO:0000256" key="4">
    <source>
        <dbReference type="ARBA" id="ARBA00023157"/>
    </source>
</evidence>
<keyword evidence="2" id="KW-0732">Signal</keyword>
<dbReference type="AlphaFoldDB" id="A0AB38YIC7"/>
<dbReference type="EMBL" id="CP101717">
    <property type="protein sequence ID" value="WLD59169.1"/>
    <property type="molecule type" value="Genomic_DNA"/>
</dbReference>
<evidence type="ECO:0000256" key="5">
    <source>
        <dbReference type="ARBA" id="ARBA00023284"/>
    </source>
</evidence>
<accession>A0AB38YIC7</accession>
<keyword evidence="3" id="KW-0560">Oxidoreductase</keyword>
<dbReference type="SUPFAM" id="SSF52833">
    <property type="entry name" value="Thioredoxin-like"/>
    <property type="match status" value="1"/>
</dbReference>
<sequence length="276" mass="29542">MSKWGVVAGIALLVAGAVGLGNWAGMADLSSSRSAGPSPAAVDARLRELGLTEDQLQGTIQRGIENFILEQQQAQVRAEAQREEAMAARLRPIDPAEDFLRGAVDAEFSMIEYSDFECPFCKRFHSTAASFARDNPSLNWAHRHFPLRSHDPQSTMAAVGAECVGSLVDAQAYWQYTDAYYSGTRSGGRGVEGQSVVDLMVAVGVEVQAAARCLEDPNMIARVQAMSDEGQSAGVTGTPGIFIRHNPSGQVMRVPGAVPLPQLQNSFNQFRASVGG</sequence>
<dbReference type="Gene3D" id="3.40.30.10">
    <property type="entry name" value="Glutaredoxin"/>
    <property type="match status" value="1"/>
</dbReference>
<evidence type="ECO:0000256" key="2">
    <source>
        <dbReference type="ARBA" id="ARBA00022729"/>
    </source>
</evidence>
<evidence type="ECO:0000256" key="3">
    <source>
        <dbReference type="ARBA" id="ARBA00023002"/>
    </source>
</evidence>
<keyword evidence="5" id="KW-0676">Redox-active center</keyword>
<dbReference type="InterPro" id="IPR012336">
    <property type="entry name" value="Thioredoxin-like_fold"/>
</dbReference>
<proteinExistence type="inferred from homology"/>
<evidence type="ECO:0000256" key="1">
    <source>
        <dbReference type="ARBA" id="ARBA00005791"/>
    </source>
</evidence>
<name>A0AB38YIC7_9GAMM</name>
<gene>
    <name evidence="7" type="ORF">NFC81_05115</name>
</gene>
<feature type="domain" description="Thioredoxin-like fold" evidence="6">
    <location>
        <begin position="98"/>
        <end position="245"/>
    </location>
</feature>
<dbReference type="PANTHER" id="PTHR13887">
    <property type="entry name" value="GLUTATHIONE S-TRANSFERASE KAPPA"/>
    <property type="match status" value="1"/>
</dbReference>
<organism evidence="7">
    <name type="scientific">Salinispirillum sp. LH 10-3-1</name>
    <dbReference type="NCBI Taxonomy" id="2952525"/>
    <lineage>
        <taxon>Bacteria</taxon>
        <taxon>Pseudomonadati</taxon>
        <taxon>Pseudomonadota</taxon>
        <taxon>Gammaproteobacteria</taxon>
        <taxon>Oceanospirillales</taxon>
        <taxon>Saccharospirillaceae</taxon>
        <taxon>Salinispirillum</taxon>
    </lineage>
</organism>
<protein>
    <submittedName>
        <fullName evidence="7">DsbA family protein</fullName>
    </submittedName>
</protein>
<dbReference type="InterPro" id="IPR036249">
    <property type="entry name" value="Thioredoxin-like_sf"/>
</dbReference>
<dbReference type="PANTHER" id="PTHR13887:SF14">
    <property type="entry name" value="DISULFIDE BOND FORMATION PROTEIN D"/>
    <property type="match status" value="1"/>
</dbReference>